<dbReference type="Proteomes" id="UP000248301">
    <property type="component" value="Unassembled WGS sequence"/>
</dbReference>
<evidence type="ECO:0000256" key="1">
    <source>
        <dbReference type="SAM" id="Phobius"/>
    </source>
</evidence>
<gene>
    <name evidence="2" type="ORF">CFR72_06750</name>
</gene>
<keyword evidence="1" id="KW-0812">Transmembrane</keyword>
<name>A0A318Q3S3_9PROT</name>
<proteinExistence type="predicted"/>
<accession>A0A318Q3S3</accession>
<keyword evidence="1" id="KW-1133">Transmembrane helix</keyword>
<sequence length="72" mass="8153">MDQSRPVPGFRWRIGCLLALGVFVNYIDRIALSVASPQIQMGWTASMRHQCAMMRSEDHSEETARMKVTIIG</sequence>
<feature type="transmembrane region" description="Helical" evidence="1">
    <location>
        <begin position="12"/>
        <end position="32"/>
    </location>
</feature>
<keyword evidence="1" id="KW-0472">Membrane</keyword>
<organism evidence="2 3">
    <name type="scientific">Gluconacetobacter entanii</name>
    <dbReference type="NCBI Taxonomy" id="108528"/>
    <lineage>
        <taxon>Bacteria</taxon>
        <taxon>Pseudomonadati</taxon>
        <taxon>Pseudomonadota</taxon>
        <taxon>Alphaproteobacteria</taxon>
        <taxon>Acetobacterales</taxon>
        <taxon>Acetobacteraceae</taxon>
        <taxon>Gluconacetobacter</taxon>
    </lineage>
</organism>
<evidence type="ECO:0000313" key="3">
    <source>
        <dbReference type="Proteomes" id="UP000248301"/>
    </source>
</evidence>
<feature type="non-terminal residue" evidence="2">
    <location>
        <position position="72"/>
    </location>
</feature>
<dbReference type="AlphaFoldDB" id="A0A318Q3S3"/>
<evidence type="ECO:0000313" key="2">
    <source>
        <dbReference type="EMBL" id="PYD63593.1"/>
    </source>
</evidence>
<comment type="caution">
    <text evidence="2">The sequence shown here is derived from an EMBL/GenBank/DDBJ whole genome shotgun (WGS) entry which is preliminary data.</text>
</comment>
<reference evidence="2 3" key="1">
    <citation type="submission" date="2017-07" db="EMBL/GenBank/DDBJ databases">
        <title>A draft genome sequence of Gluconacetobacter entanii LTH 4560.</title>
        <authorList>
            <person name="Skraban J."/>
            <person name="Cleenwerck I."/>
            <person name="Vandamme P."/>
            <person name="Trcek J."/>
        </authorList>
    </citation>
    <scope>NUCLEOTIDE SEQUENCE [LARGE SCALE GENOMIC DNA]</scope>
    <source>
        <strain evidence="2 3">LTH 4560</strain>
    </source>
</reference>
<protein>
    <submittedName>
        <fullName evidence="2">Uncharacterized protein</fullName>
    </submittedName>
</protein>
<dbReference type="EMBL" id="NKUF01000010">
    <property type="protein sequence ID" value="PYD63593.1"/>
    <property type="molecule type" value="Genomic_DNA"/>
</dbReference>